<feature type="transmembrane region" description="Helical" evidence="1">
    <location>
        <begin position="6"/>
        <end position="24"/>
    </location>
</feature>
<dbReference type="Proteomes" id="UP000092651">
    <property type="component" value="Unassembled WGS sequence"/>
</dbReference>
<dbReference type="Pfam" id="PF02230">
    <property type="entry name" value="Abhydrolase_2"/>
    <property type="match status" value="1"/>
</dbReference>
<keyword evidence="1" id="KW-0812">Transmembrane</keyword>
<dbReference type="OrthoDB" id="823958at2"/>
<dbReference type="InterPro" id="IPR029058">
    <property type="entry name" value="AB_hydrolase_fold"/>
</dbReference>
<protein>
    <recommendedName>
        <fullName evidence="2">Phospholipase/carboxylesterase/thioesterase domain-containing protein</fullName>
    </recommendedName>
</protein>
<evidence type="ECO:0000256" key="1">
    <source>
        <dbReference type="SAM" id="Phobius"/>
    </source>
</evidence>
<gene>
    <name evidence="3" type="ORF">BBI01_02800</name>
</gene>
<dbReference type="InterPro" id="IPR003140">
    <property type="entry name" value="PLipase/COase/thioEstase"/>
</dbReference>
<name>A0A1B9A0R0_9FLAO</name>
<dbReference type="SUPFAM" id="SSF53474">
    <property type="entry name" value="alpha/beta-Hydrolases"/>
    <property type="match status" value="1"/>
</dbReference>
<evidence type="ECO:0000259" key="2">
    <source>
        <dbReference type="Pfam" id="PF02230"/>
    </source>
</evidence>
<proteinExistence type="predicted"/>
<comment type="caution">
    <text evidence="3">The sequence shown here is derived from an EMBL/GenBank/DDBJ whole genome shotgun (WGS) entry which is preliminary data.</text>
</comment>
<keyword evidence="1" id="KW-0472">Membrane</keyword>
<keyword evidence="1" id="KW-1133">Transmembrane helix</keyword>
<dbReference type="GO" id="GO:0016787">
    <property type="term" value="F:hydrolase activity"/>
    <property type="evidence" value="ECO:0007669"/>
    <property type="project" value="InterPro"/>
</dbReference>
<evidence type="ECO:0000313" key="3">
    <source>
        <dbReference type="EMBL" id="OCA77402.1"/>
    </source>
</evidence>
<accession>A0A1B9A0R0</accession>
<keyword evidence="4" id="KW-1185">Reference proteome</keyword>
<reference evidence="3 4" key="1">
    <citation type="submission" date="2016-07" db="EMBL/GenBank/DDBJ databases">
        <authorList>
            <person name="Jeong J.-J."/>
            <person name="Kim D.W."/>
            <person name="Sang M.K."/>
            <person name="Choi I.-G."/>
            <person name="Kim K.D."/>
        </authorList>
    </citation>
    <scope>NUCLEOTIDE SEQUENCE [LARGE SCALE GENOMIC DNA]</scope>
    <source>
        <strain evidence="3 4">UTM-3</strain>
    </source>
</reference>
<dbReference type="AlphaFoldDB" id="A0A1B9A0R0"/>
<organism evidence="3 4">
    <name type="scientific">Chryseobacterium artocarpi</name>
    <dbReference type="NCBI Taxonomy" id="1414727"/>
    <lineage>
        <taxon>Bacteria</taxon>
        <taxon>Pseudomonadati</taxon>
        <taxon>Bacteroidota</taxon>
        <taxon>Flavobacteriia</taxon>
        <taxon>Flavobacteriales</taxon>
        <taxon>Weeksellaceae</taxon>
        <taxon>Chryseobacterium group</taxon>
        <taxon>Chryseobacterium</taxon>
    </lineage>
</organism>
<evidence type="ECO:0000313" key="4">
    <source>
        <dbReference type="Proteomes" id="UP000092651"/>
    </source>
</evidence>
<dbReference type="EMBL" id="MAYH01000001">
    <property type="protein sequence ID" value="OCA77402.1"/>
    <property type="molecule type" value="Genomic_DNA"/>
</dbReference>
<sequence>MNIIMAFKNIYIIILTVFSFITYGQKSELKQKQYIFFLHNKFLEGHSGDEAHPKYGIVEYEKMLHELKDSSNIVLFEKRKPNTDPAVYALKIKKQIDQLIKKGIKAENIAVVGTSQGGYIAQYISYYAKNPELKFVFIGASFKDDSLEKDENFRLYGKILSITEKSDDGHVPLSKEERFIRSDIKSFKEIELNTGLNHGFLFKALDAWIIPTKEWIYGK</sequence>
<feature type="domain" description="Phospholipase/carboxylesterase/thioesterase" evidence="2">
    <location>
        <begin position="89"/>
        <end position="130"/>
    </location>
</feature>
<dbReference type="Gene3D" id="3.40.50.1820">
    <property type="entry name" value="alpha/beta hydrolase"/>
    <property type="match status" value="1"/>
</dbReference>